<dbReference type="Pfam" id="PF07495">
    <property type="entry name" value="Y_Y_Y"/>
    <property type="match status" value="1"/>
</dbReference>
<feature type="domain" description="Histidine kinase" evidence="5">
    <location>
        <begin position="838"/>
        <end position="1054"/>
    </location>
</feature>
<dbReference type="SMART" id="SM00388">
    <property type="entry name" value="HisKA"/>
    <property type="match status" value="1"/>
</dbReference>
<dbReference type="InterPro" id="IPR004358">
    <property type="entry name" value="Sig_transdc_His_kin-like_C"/>
</dbReference>
<keyword evidence="4" id="KW-0472">Membrane</keyword>
<dbReference type="Gene3D" id="1.10.287.130">
    <property type="match status" value="1"/>
</dbReference>
<dbReference type="InterPro" id="IPR036890">
    <property type="entry name" value="HATPase_C_sf"/>
</dbReference>
<evidence type="ECO:0000256" key="1">
    <source>
        <dbReference type="ARBA" id="ARBA00000085"/>
    </source>
</evidence>
<dbReference type="SUPFAM" id="SSF69322">
    <property type="entry name" value="Tricorn protease domain 2"/>
    <property type="match status" value="1"/>
</dbReference>
<dbReference type="InterPro" id="IPR036097">
    <property type="entry name" value="HisK_dim/P_sf"/>
</dbReference>
<gene>
    <name evidence="6" type="ORF">SAMN05421740_107192</name>
</gene>
<dbReference type="Pfam" id="PF07494">
    <property type="entry name" value="Reg_prop"/>
    <property type="match status" value="6"/>
</dbReference>
<dbReference type="SUPFAM" id="SSF63829">
    <property type="entry name" value="Calcium-dependent phosphotriesterase"/>
    <property type="match status" value="2"/>
</dbReference>
<dbReference type="InterPro" id="IPR003661">
    <property type="entry name" value="HisK_dim/P_dom"/>
</dbReference>
<dbReference type="SMART" id="SM00387">
    <property type="entry name" value="HATPase_c"/>
    <property type="match status" value="1"/>
</dbReference>
<reference evidence="7" key="1">
    <citation type="submission" date="2016-10" db="EMBL/GenBank/DDBJ databases">
        <authorList>
            <person name="Varghese N."/>
            <person name="Submissions S."/>
        </authorList>
    </citation>
    <scope>NUCLEOTIDE SEQUENCE [LARGE SCALE GENOMIC DNA]</scope>
    <source>
        <strain evidence="7">Jip14</strain>
    </source>
</reference>
<dbReference type="InterPro" id="IPR011110">
    <property type="entry name" value="Reg_prop"/>
</dbReference>
<dbReference type="PANTHER" id="PTHR43547">
    <property type="entry name" value="TWO-COMPONENT HISTIDINE KINASE"/>
    <property type="match status" value="1"/>
</dbReference>
<dbReference type="Pfam" id="PF00512">
    <property type="entry name" value="HisKA"/>
    <property type="match status" value="1"/>
</dbReference>
<keyword evidence="3" id="KW-0597">Phosphoprotein</keyword>
<sequence length="1068" mass="120823">MAHQGAFAVRLALFISVLCLLALVGYSQDRPYYFTHYQVENGLSNNAVLCSAQDGMGFIWFGTKDGLNRFDGYSFKAFHSDPDNSNGLGSNFIRALFVDQTDRIWVGTDQGIYIFNPKSETFSLFHLSITNEILHIQGDRAGNVWFIDNRTLYRYAAKADQLTPITDVQSQASSFGIAASGDLWIGTVNGELIQYHPTQGTKGRYALFDHSPRVVSQRIENVYCSDRGILLVGTTKQGVKAFDTGTGTYRDLLTHDEYGTDIFVRDIIENKKDEYWFATESGIFIYHYGTGQCTNLRKQRGNPWALSDNAVYTFCKDKEHGIWAGTYFGGINHYALDNAFFEKFFPLGDDTNTISGNAVREICADERGDLWIGTEDAGLNKMDISTGRMTSYQPTSNAHGLAYSNIHGLLLTGDTLWVGTFQHGLDLLNVNTSKVMRHYDAEGKDGTLQNNFIFNIYRTSNGRILLATGRGLYEYVWATQRFRIVREFPAHIFYTTLFEDSNGTIWAGTWRDGLYYARPETGEKGSFSHHVHIANSLSSNRVNRIYEDSRGTIWVATEGGLCRLDAPGSFRRYGTRQGMPSNLILTILEDNDGRLWVTTSKGLVRFDTATGEINVFTQANGLLSDQFNYNSAYKSPDGTLYFGSVKGLVKFNPANYRESTFQPPVYITGLQVYNHELEISKKGSPLLQSITFTDHIELNHNQSSFSIDFAALSFVSPGMTEYAYKMEGLDKAWTHIRTNRKVYFTELPPGDYLFRVNVAGSHGGFIGKETQLRISILPPFWASQPAYVLYILLVSATAWYAIRSYHRRVREKNKRKLELIRHRKEEELYRAKIDFFTNVTHEIRTPLTLIKAPLEKVMKKAEELPTVKRHLQTMERNTERLLELTNQLLDFRKAEVTGYQLRFMPLDINRLLRESLLGFKLLTAPKNIRLRYTLPDTPCIATVDKEAVTQIISNLLGNALKYAKRHIEVALLVCASDDRVCTISVKNDGYLIPADMREKIFETFVRLKATETQQGVGLGLALARSLAQLHKGNLQLAIPENGMNVFILTLPLEQQFQQPCYGAGITKD</sequence>
<dbReference type="Pfam" id="PF02518">
    <property type="entry name" value="HATPase_c"/>
    <property type="match status" value="1"/>
</dbReference>
<dbReference type="InterPro" id="IPR005467">
    <property type="entry name" value="His_kinase_dom"/>
</dbReference>
<feature type="transmembrane region" description="Helical" evidence="4">
    <location>
        <begin position="787"/>
        <end position="806"/>
    </location>
</feature>
<dbReference type="SUPFAM" id="SSF47384">
    <property type="entry name" value="Homodimeric domain of signal transducing histidine kinase"/>
    <property type="match status" value="1"/>
</dbReference>
<dbReference type="Proteomes" id="UP000198916">
    <property type="component" value="Unassembled WGS sequence"/>
</dbReference>
<proteinExistence type="predicted"/>
<dbReference type="EMBL" id="FNZR01000007">
    <property type="protein sequence ID" value="SEL61223.1"/>
    <property type="molecule type" value="Genomic_DNA"/>
</dbReference>
<dbReference type="InterPro" id="IPR015943">
    <property type="entry name" value="WD40/YVTN_repeat-like_dom_sf"/>
</dbReference>
<dbReference type="InterPro" id="IPR003594">
    <property type="entry name" value="HATPase_dom"/>
</dbReference>
<dbReference type="GO" id="GO:0000155">
    <property type="term" value="F:phosphorelay sensor kinase activity"/>
    <property type="evidence" value="ECO:0007669"/>
    <property type="project" value="InterPro"/>
</dbReference>
<keyword evidence="7" id="KW-1185">Reference proteome</keyword>
<organism evidence="6 7">
    <name type="scientific">Parapedobacter koreensis</name>
    <dbReference type="NCBI Taxonomy" id="332977"/>
    <lineage>
        <taxon>Bacteria</taxon>
        <taxon>Pseudomonadati</taxon>
        <taxon>Bacteroidota</taxon>
        <taxon>Sphingobacteriia</taxon>
        <taxon>Sphingobacteriales</taxon>
        <taxon>Sphingobacteriaceae</taxon>
        <taxon>Parapedobacter</taxon>
    </lineage>
</organism>
<evidence type="ECO:0000313" key="7">
    <source>
        <dbReference type="Proteomes" id="UP000198916"/>
    </source>
</evidence>
<dbReference type="STRING" id="332977.SAMN05421740_107192"/>
<dbReference type="CDD" id="cd00082">
    <property type="entry name" value="HisKA"/>
    <property type="match status" value="1"/>
</dbReference>
<dbReference type="InterPro" id="IPR013783">
    <property type="entry name" value="Ig-like_fold"/>
</dbReference>
<dbReference type="Gene3D" id="3.30.565.10">
    <property type="entry name" value="Histidine kinase-like ATPase, C-terminal domain"/>
    <property type="match status" value="1"/>
</dbReference>
<evidence type="ECO:0000256" key="2">
    <source>
        <dbReference type="ARBA" id="ARBA00012438"/>
    </source>
</evidence>
<dbReference type="InterPro" id="IPR011123">
    <property type="entry name" value="Y_Y_Y"/>
</dbReference>
<dbReference type="PANTHER" id="PTHR43547:SF2">
    <property type="entry name" value="HYBRID SIGNAL TRANSDUCTION HISTIDINE KINASE C"/>
    <property type="match status" value="1"/>
</dbReference>
<keyword evidence="4" id="KW-0812">Transmembrane</keyword>
<protein>
    <recommendedName>
        <fullName evidence="2">histidine kinase</fullName>
        <ecNumber evidence="2">2.7.13.3</ecNumber>
    </recommendedName>
</protein>
<accession>A0A1H7RLZ1</accession>
<evidence type="ECO:0000256" key="4">
    <source>
        <dbReference type="SAM" id="Phobius"/>
    </source>
</evidence>
<comment type="catalytic activity">
    <reaction evidence="1">
        <text>ATP + protein L-histidine = ADP + protein N-phospho-L-histidine.</text>
        <dbReference type="EC" id="2.7.13.3"/>
    </reaction>
</comment>
<dbReference type="EC" id="2.7.13.3" evidence="2"/>
<keyword evidence="6" id="KW-0418">Kinase</keyword>
<evidence type="ECO:0000313" key="6">
    <source>
        <dbReference type="EMBL" id="SEL61223.1"/>
    </source>
</evidence>
<keyword evidence="4" id="KW-1133">Transmembrane helix</keyword>
<dbReference type="Gene3D" id="2.60.40.10">
    <property type="entry name" value="Immunoglobulins"/>
    <property type="match status" value="1"/>
</dbReference>
<name>A0A1H7RLZ1_9SPHI</name>
<dbReference type="Gene3D" id="2.130.10.10">
    <property type="entry name" value="YVTN repeat-like/Quinoprotein amine dehydrogenase"/>
    <property type="match status" value="2"/>
</dbReference>
<dbReference type="AlphaFoldDB" id="A0A1H7RLZ1"/>
<dbReference type="PROSITE" id="PS50109">
    <property type="entry name" value="HIS_KIN"/>
    <property type="match status" value="1"/>
</dbReference>
<keyword evidence="6" id="KW-0808">Transferase</keyword>
<dbReference type="SUPFAM" id="SSF55874">
    <property type="entry name" value="ATPase domain of HSP90 chaperone/DNA topoisomerase II/histidine kinase"/>
    <property type="match status" value="1"/>
</dbReference>
<dbReference type="FunFam" id="2.60.40.10:FF:000791">
    <property type="entry name" value="Two-component system sensor histidine kinase/response regulator"/>
    <property type="match status" value="1"/>
</dbReference>
<evidence type="ECO:0000259" key="5">
    <source>
        <dbReference type="PROSITE" id="PS50109"/>
    </source>
</evidence>
<evidence type="ECO:0000256" key="3">
    <source>
        <dbReference type="ARBA" id="ARBA00022553"/>
    </source>
</evidence>
<dbReference type="CDD" id="cd00075">
    <property type="entry name" value="HATPase"/>
    <property type="match status" value="1"/>
</dbReference>
<dbReference type="PRINTS" id="PR00344">
    <property type="entry name" value="BCTRLSENSOR"/>
</dbReference>
<dbReference type="FunFam" id="1.10.287.130:FF:000045">
    <property type="entry name" value="Two-component system sensor histidine kinase/response regulator"/>
    <property type="match status" value="1"/>
</dbReference>